<keyword evidence="2" id="KW-0963">Cytoplasm</keyword>
<reference evidence="5 6" key="2">
    <citation type="submission" date="2019-01" db="EMBL/GenBank/DDBJ databases">
        <title>The decoding of complex shrimp genome reveals the adaptation for benthos swimmer, frequently molting mechanism and breeding impact on genome.</title>
        <authorList>
            <person name="Sun Y."/>
            <person name="Gao Y."/>
            <person name="Yu Y."/>
        </authorList>
    </citation>
    <scope>NUCLEOTIDE SEQUENCE [LARGE SCALE GENOMIC DNA]</scope>
    <source>
        <tissue evidence="5">Muscle</tissue>
    </source>
</reference>
<dbReference type="EMBL" id="QCYY01002224">
    <property type="protein sequence ID" value="ROT71955.1"/>
    <property type="molecule type" value="Genomic_DNA"/>
</dbReference>
<dbReference type="Gene3D" id="6.10.250.770">
    <property type="match status" value="1"/>
</dbReference>
<feature type="domain" description="Up-frameshift suppressor 2 C-terminal" evidence="4">
    <location>
        <begin position="42"/>
        <end position="160"/>
    </location>
</feature>
<evidence type="ECO:0000259" key="4">
    <source>
        <dbReference type="Pfam" id="PF04050"/>
    </source>
</evidence>
<dbReference type="AlphaFoldDB" id="A0A3R7QM93"/>
<dbReference type="GO" id="GO:0000184">
    <property type="term" value="P:nuclear-transcribed mRNA catabolic process, nonsense-mediated decay"/>
    <property type="evidence" value="ECO:0007669"/>
    <property type="project" value="InterPro"/>
</dbReference>
<keyword evidence="6" id="KW-1185">Reference proteome</keyword>
<dbReference type="PANTHER" id="PTHR12839:SF7">
    <property type="entry name" value="REGULATOR OF NONSENSE TRANSCRIPTS 2"/>
    <property type="match status" value="1"/>
</dbReference>
<proteinExistence type="predicted"/>
<dbReference type="PANTHER" id="PTHR12839">
    <property type="entry name" value="NONSENSE-MEDIATED MRNA DECAY PROTEIN 2 UP-FRAMESHIFT SUPPRESSOR 2"/>
    <property type="match status" value="1"/>
</dbReference>
<dbReference type="STRING" id="6689.A0A3R7QM93"/>
<dbReference type="InterPro" id="IPR007193">
    <property type="entry name" value="Upf2/Nmd2_C"/>
</dbReference>
<feature type="region of interest" description="Disordered" evidence="3">
    <location>
        <begin position="165"/>
        <end position="212"/>
    </location>
</feature>
<evidence type="ECO:0000256" key="2">
    <source>
        <dbReference type="ARBA" id="ARBA00022490"/>
    </source>
</evidence>
<dbReference type="GO" id="GO:0005737">
    <property type="term" value="C:cytoplasm"/>
    <property type="evidence" value="ECO:0007669"/>
    <property type="project" value="UniProtKB-SubCell"/>
</dbReference>
<evidence type="ECO:0000256" key="1">
    <source>
        <dbReference type="ARBA" id="ARBA00004496"/>
    </source>
</evidence>
<name>A0A3R7QM93_PENVA</name>
<dbReference type="OrthoDB" id="27832at2759"/>
<comment type="caution">
    <text evidence="5">The sequence shown here is derived from an EMBL/GenBank/DDBJ whole genome shotgun (WGS) entry which is preliminary data.</text>
</comment>
<protein>
    <submittedName>
        <fullName evidence="5">Regulator of nonsense transcripts 2</fullName>
    </submittedName>
</protein>
<dbReference type="Pfam" id="PF04050">
    <property type="entry name" value="Upf2"/>
    <property type="match status" value="1"/>
</dbReference>
<dbReference type="Gene3D" id="4.10.80.160">
    <property type="match status" value="1"/>
</dbReference>
<dbReference type="InterPro" id="IPR039762">
    <property type="entry name" value="Nmd2/UPF2"/>
</dbReference>
<evidence type="ECO:0000313" key="5">
    <source>
        <dbReference type="EMBL" id="ROT71955.1"/>
    </source>
</evidence>
<sequence>MSWIIDISHQEGEGGLTGDAYEEIEGGGESLEGELLEGDMKVNLKHVDCKEDNDFMSAFDRMMAESILERTSNIPKAGQFDISVPVHVKSTTKKTYDQLLTEGTEETKPVVNFVLMTRSGNKQQYNNVEMPVDSEIVTKLRSREEAERAEKEKVKRMTLEINERQEEEEAAEIMQQAQRPATMNFNRDRRPKYQHPKGAPDADLIFGPKKIR</sequence>
<organism evidence="5 6">
    <name type="scientific">Penaeus vannamei</name>
    <name type="common">Whiteleg shrimp</name>
    <name type="synonym">Litopenaeus vannamei</name>
    <dbReference type="NCBI Taxonomy" id="6689"/>
    <lineage>
        <taxon>Eukaryota</taxon>
        <taxon>Metazoa</taxon>
        <taxon>Ecdysozoa</taxon>
        <taxon>Arthropoda</taxon>
        <taxon>Crustacea</taxon>
        <taxon>Multicrustacea</taxon>
        <taxon>Malacostraca</taxon>
        <taxon>Eumalacostraca</taxon>
        <taxon>Eucarida</taxon>
        <taxon>Decapoda</taxon>
        <taxon>Dendrobranchiata</taxon>
        <taxon>Penaeoidea</taxon>
        <taxon>Penaeidae</taxon>
        <taxon>Penaeus</taxon>
    </lineage>
</organism>
<gene>
    <name evidence="5" type="ORF">C7M84_009692</name>
</gene>
<accession>A0A3R7QM93</accession>
<reference evidence="5 6" key="1">
    <citation type="submission" date="2018-04" db="EMBL/GenBank/DDBJ databases">
        <authorList>
            <person name="Zhang X."/>
            <person name="Yuan J."/>
            <person name="Li F."/>
            <person name="Xiang J."/>
        </authorList>
    </citation>
    <scope>NUCLEOTIDE SEQUENCE [LARGE SCALE GENOMIC DNA]</scope>
    <source>
        <tissue evidence="5">Muscle</tissue>
    </source>
</reference>
<dbReference type="Proteomes" id="UP000283509">
    <property type="component" value="Unassembled WGS sequence"/>
</dbReference>
<comment type="subcellular location">
    <subcellularLocation>
        <location evidence="1">Cytoplasm</location>
    </subcellularLocation>
</comment>
<dbReference type="GO" id="GO:0035145">
    <property type="term" value="C:exon-exon junction complex"/>
    <property type="evidence" value="ECO:0007669"/>
    <property type="project" value="TreeGrafter"/>
</dbReference>
<evidence type="ECO:0000313" key="6">
    <source>
        <dbReference type="Proteomes" id="UP000283509"/>
    </source>
</evidence>
<evidence type="ECO:0000256" key="3">
    <source>
        <dbReference type="SAM" id="MobiDB-lite"/>
    </source>
</evidence>